<evidence type="ECO:0000256" key="6">
    <source>
        <dbReference type="SAM" id="Phobius"/>
    </source>
</evidence>
<organism evidence="8">
    <name type="scientific">Mucor ambiguus</name>
    <dbReference type="NCBI Taxonomy" id="91626"/>
    <lineage>
        <taxon>Eukaryota</taxon>
        <taxon>Fungi</taxon>
        <taxon>Fungi incertae sedis</taxon>
        <taxon>Mucoromycota</taxon>
        <taxon>Mucoromycotina</taxon>
        <taxon>Mucoromycetes</taxon>
        <taxon>Mucorales</taxon>
        <taxon>Mucorineae</taxon>
        <taxon>Mucoraceae</taxon>
        <taxon>Mucor</taxon>
    </lineage>
</organism>
<feature type="transmembrane region" description="Helical" evidence="6">
    <location>
        <begin position="6"/>
        <end position="25"/>
    </location>
</feature>
<dbReference type="GO" id="GO:0016627">
    <property type="term" value="F:oxidoreductase activity, acting on the CH-CH group of donors"/>
    <property type="evidence" value="ECO:0007669"/>
    <property type="project" value="InterPro"/>
</dbReference>
<dbReference type="Pfam" id="PF02544">
    <property type="entry name" value="Steroid_dh"/>
    <property type="match status" value="1"/>
</dbReference>
<feature type="domain" description="3-oxo-5-alpha-steroid 4-dehydrogenase C-terminal" evidence="7">
    <location>
        <begin position="142"/>
        <end position="248"/>
    </location>
</feature>
<dbReference type="PROSITE" id="PS50244">
    <property type="entry name" value="S5A_REDUCTASE"/>
    <property type="match status" value="1"/>
</dbReference>
<protein>
    <submittedName>
        <fullName evidence="8">3-oxo-5-alpha-steroid 4-dehydrogenase family protein</fullName>
    </submittedName>
</protein>
<evidence type="ECO:0000256" key="1">
    <source>
        <dbReference type="ARBA" id="ARBA00004141"/>
    </source>
</evidence>
<dbReference type="InterPro" id="IPR039357">
    <property type="entry name" value="SRD5A/TECR"/>
</dbReference>
<dbReference type="GO" id="GO:0016020">
    <property type="term" value="C:membrane"/>
    <property type="evidence" value="ECO:0007669"/>
    <property type="project" value="UniProtKB-SubCell"/>
</dbReference>
<proteinExistence type="inferred from homology"/>
<accession>A0A0C9LWZ0</accession>
<feature type="transmembrane region" description="Helical" evidence="6">
    <location>
        <begin position="60"/>
        <end position="78"/>
    </location>
</feature>
<dbReference type="InterPro" id="IPR001104">
    <property type="entry name" value="3-oxo-5_a-steroid_4-DH_C"/>
</dbReference>
<evidence type="ECO:0000256" key="3">
    <source>
        <dbReference type="ARBA" id="ARBA00022692"/>
    </source>
</evidence>
<reference evidence="8" key="1">
    <citation type="submission" date="2014-09" db="EMBL/GenBank/DDBJ databases">
        <title>Draft genome sequence of an oleaginous Mucoromycotina fungus Mucor ambiguus NBRC6742.</title>
        <authorList>
            <person name="Takeda I."/>
            <person name="Yamane N."/>
            <person name="Morita T."/>
            <person name="Tamano K."/>
            <person name="Machida M."/>
            <person name="Baker S."/>
            <person name="Koike H."/>
        </authorList>
    </citation>
    <scope>NUCLEOTIDE SEQUENCE</scope>
    <source>
        <strain evidence="8">NBRC 6742</strain>
    </source>
</reference>
<sequence length="302" mass="34349">MYCPEWNLLNLSMVFGAITGSIAVITREFSPSTRLNYSKFNTASSTGASGMSISSFNGMLLIYSPSLIVSILFFIWSINDYRMLMISAAIFAHYLKRVLEVVFIHRYSGQSKLKDNTLISTFYFSFTSFIYKMSLHVPESDSKLALCGVAMFILGEYTNFYHHLLLRQLRKDGSKEYKIPSGGLFDYVWCPHYLGEIISFVAMVLLTQHILILILQLGSAGYLATRAYNTKKCSSDTYDTKHEAILPLIDHLWILKFHLNKESHDEMRRINGACFDSALKLHFPLAKQGNQKEVDVILPIAD</sequence>
<keyword evidence="5 6" id="KW-0472">Membrane</keyword>
<name>A0A0C9LWZ0_9FUNG</name>
<comment type="subcellular location">
    <subcellularLocation>
        <location evidence="1">Membrane</location>
        <topology evidence="1">Multi-pass membrane protein</topology>
    </subcellularLocation>
</comment>
<evidence type="ECO:0000259" key="7">
    <source>
        <dbReference type="Pfam" id="PF02544"/>
    </source>
</evidence>
<dbReference type="PANTHER" id="PTHR10556">
    <property type="entry name" value="3-OXO-5-ALPHA-STEROID 4-DEHYDROGENASE"/>
    <property type="match status" value="1"/>
</dbReference>
<evidence type="ECO:0000256" key="2">
    <source>
        <dbReference type="ARBA" id="ARBA00007742"/>
    </source>
</evidence>
<dbReference type="AlphaFoldDB" id="A0A0C9LWZ0"/>
<comment type="similarity">
    <text evidence="2">Belongs to the steroid 5-alpha reductase family.</text>
</comment>
<evidence type="ECO:0000256" key="4">
    <source>
        <dbReference type="ARBA" id="ARBA00022989"/>
    </source>
</evidence>
<dbReference type="PANTHER" id="PTHR10556:SF35">
    <property type="entry name" value="3-OXO-5-ALPHA-STEROID 4-DEHYDROGENASE FAMILY PROTEIN"/>
    <property type="match status" value="1"/>
</dbReference>
<keyword evidence="9" id="KW-1185">Reference proteome</keyword>
<evidence type="ECO:0000313" key="9">
    <source>
        <dbReference type="Proteomes" id="UP000053815"/>
    </source>
</evidence>
<dbReference type="OrthoDB" id="5788137at2759"/>
<feature type="transmembrane region" description="Helical" evidence="6">
    <location>
        <begin position="197"/>
        <end position="224"/>
    </location>
</feature>
<evidence type="ECO:0000256" key="5">
    <source>
        <dbReference type="ARBA" id="ARBA00023136"/>
    </source>
</evidence>
<dbReference type="Proteomes" id="UP000053815">
    <property type="component" value="Unassembled WGS sequence"/>
</dbReference>
<dbReference type="STRING" id="91626.A0A0C9LWZ0"/>
<gene>
    <name evidence="8" type="ORF">MAM1_0262c08886</name>
</gene>
<evidence type="ECO:0000313" key="8">
    <source>
        <dbReference type="EMBL" id="GAN09360.1"/>
    </source>
</evidence>
<keyword evidence="3 6" id="KW-0812">Transmembrane</keyword>
<dbReference type="EMBL" id="DF836551">
    <property type="protein sequence ID" value="GAN09360.1"/>
    <property type="molecule type" value="Genomic_DNA"/>
</dbReference>
<keyword evidence="4 6" id="KW-1133">Transmembrane helix</keyword>
<dbReference type="GO" id="GO:0006629">
    <property type="term" value="P:lipid metabolic process"/>
    <property type="evidence" value="ECO:0007669"/>
    <property type="project" value="InterPro"/>
</dbReference>